<reference evidence="1" key="1">
    <citation type="submission" date="2014-09" db="EMBL/GenBank/DDBJ databases">
        <authorList>
            <person name="Magalhaes I.L.F."/>
            <person name="Oliveira U."/>
            <person name="Santos F.R."/>
            <person name="Vidigal T.H.D.A."/>
            <person name="Brescovit A.D."/>
            <person name="Santos A.J."/>
        </authorList>
    </citation>
    <scope>NUCLEOTIDE SEQUENCE</scope>
    <source>
        <tissue evidence="1">Shoot tissue taken approximately 20 cm above the soil surface</tissue>
    </source>
</reference>
<reference evidence="1" key="2">
    <citation type="journal article" date="2015" name="Data Brief">
        <title>Shoot transcriptome of the giant reed, Arundo donax.</title>
        <authorList>
            <person name="Barrero R.A."/>
            <person name="Guerrero F.D."/>
            <person name="Moolhuijzen P."/>
            <person name="Goolsby J.A."/>
            <person name="Tidwell J."/>
            <person name="Bellgard S.E."/>
            <person name="Bellgard M.I."/>
        </authorList>
    </citation>
    <scope>NUCLEOTIDE SEQUENCE</scope>
    <source>
        <tissue evidence="1">Shoot tissue taken approximately 20 cm above the soil surface</tissue>
    </source>
</reference>
<organism evidence="1">
    <name type="scientific">Arundo donax</name>
    <name type="common">Giant reed</name>
    <name type="synonym">Donax arundinaceus</name>
    <dbReference type="NCBI Taxonomy" id="35708"/>
    <lineage>
        <taxon>Eukaryota</taxon>
        <taxon>Viridiplantae</taxon>
        <taxon>Streptophyta</taxon>
        <taxon>Embryophyta</taxon>
        <taxon>Tracheophyta</taxon>
        <taxon>Spermatophyta</taxon>
        <taxon>Magnoliopsida</taxon>
        <taxon>Liliopsida</taxon>
        <taxon>Poales</taxon>
        <taxon>Poaceae</taxon>
        <taxon>PACMAD clade</taxon>
        <taxon>Arundinoideae</taxon>
        <taxon>Arundineae</taxon>
        <taxon>Arundo</taxon>
    </lineage>
</organism>
<name>A0A0A9ECH8_ARUDO</name>
<dbReference type="AlphaFoldDB" id="A0A0A9ECH8"/>
<evidence type="ECO:0000313" key="1">
    <source>
        <dbReference type="EMBL" id="JAD97761.1"/>
    </source>
</evidence>
<protein>
    <submittedName>
        <fullName evidence="1">Uncharacterized protein</fullName>
    </submittedName>
</protein>
<sequence length="32" mass="3586">MGKSEPSHISLFLVAVVVEWLQVHQISCFDVS</sequence>
<dbReference type="EMBL" id="GBRH01200134">
    <property type="protein sequence ID" value="JAD97761.1"/>
    <property type="molecule type" value="Transcribed_RNA"/>
</dbReference>
<accession>A0A0A9ECH8</accession>
<proteinExistence type="predicted"/>